<dbReference type="VEuPathDB" id="FungiDB:YALI1_F20323g"/>
<dbReference type="EMBL" id="CP017558">
    <property type="protein sequence ID" value="AOW07211.1"/>
    <property type="molecule type" value="Genomic_DNA"/>
</dbReference>
<gene>
    <name evidence="3" type="ORF">YALI1_F20323g</name>
</gene>
<evidence type="ECO:0000256" key="2">
    <source>
        <dbReference type="SAM" id="SignalP"/>
    </source>
</evidence>
<dbReference type="AlphaFoldDB" id="A0A1D8NNJ8"/>
<accession>A0A1D8NNJ8</accession>
<evidence type="ECO:0000313" key="3">
    <source>
        <dbReference type="EMBL" id="AOW07211.1"/>
    </source>
</evidence>
<proteinExistence type="predicted"/>
<keyword evidence="1" id="KW-1133">Transmembrane helix</keyword>
<feature type="transmembrane region" description="Helical" evidence="1">
    <location>
        <begin position="43"/>
        <end position="61"/>
    </location>
</feature>
<organism evidence="3 4">
    <name type="scientific">Yarrowia lipolytica</name>
    <name type="common">Candida lipolytica</name>
    <dbReference type="NCBI Taxonomy" id="4952"/>
    <lineage>
        <taxon>Eukaryota</taxon>
        <taxon>Fungi</taxon>
        <taxon>Dikarya</taxon>
        <taxon>Ascomycota</taxon>
        <taxon>Saccharomycotina</taxon>
        <taxon>Dipodascomycetes</taxon>
        <taxon>Dipodascales</taxon>
        <taxon>Dipodascales incertae sedis</taxon>
        <taxon>Yarrowia</taxon>
    </lineage>
</organism>
<dbReference type="Proteomes" id="UP000182444">
    <property type="component" value="Chromosome 1F"/>
</dbReference>
<sequence>MGIVTTLYIGLLLLGQVHVHTVGDHVGSRSKNSKHYPPKVFIYTVLTAWFAVLSLSFPVNCSEPSAPNLQNLVSMYPPKRAHYCDQVSIVVALMLWKYSTD</sequence>
<keyword evidence="1" id="KW-0812">Transmembrane</keyword>
<protein>
    <submittedName>
        <fullName evidence="3">Uncharacterized protein</fullName>
    </submittedName>
</protein>
<name>A0A1D8NNJ8_YARLL</name>
<keyword evidence="1" id="KW-0472">Membrane</keyword>
<evidence type="ECO:0000256" key="1">
    <source>
        <dbReference type="SAM" id="Phobius"/>
    </source>
</evidence>
<keyword evidence="2" id="KW-0732">Signal</keyword>
<feature type="signal peptide" evidence="2">
    <location>
        <begin position="1"/>
        <end position="19"/>
    </location>
</feature>
<evidence type="ECO:0000313" key="4">
    <source>
        <dbReference type="Proteomes" id="UP000182444"/>
    </source>
</evidence>
<dbReference type="RefSeq" id="XP_068139507.1">
    <property type="nucleotide sequence ID" value="XM_068283406.1"/>
</dbReference>
<reference evidence="3 4" key="1">
    <citation type="journal article" date="2016" name="PLoS ONE">
        <title>Sequence Assembly of Yarrowia lipolytica Strain W29/CLIB89 Shows Transposable Element Diversity.</title>
        <authorList>
            <person name="Magnan C."/>
            <person name="Yu J."/>
            <person name="Chang I."/>
            <person name="Jahn E."/>
            <person name="Kanomata Y."/>
            <person name="Wu J."/>
            <person name="Zeller M."/>
            <person name="Oakes M."/>
            <person name="Baldi P."/>
            <person name="Sandmeyer S."/>
        </authorList>
    </citation>
    <scope>NUCLEOTIDE SEQUENCE [LARGE SCALE GENOMIC DNA]</scope>
    <source>
        <strain evidence="4">CLIB89(W29)</strain>
    </source>
</reference>
<dbReference type="GeneID" id="94583986"/>
<feature type="chain" id="PRO_5009110624" evidence="2">
    <location>
        <begin position="20"/>
        <end position="101"/>
    </location>
</feature>